<reference evidence="2 3" key="1">
    <citation type="submission" date="2017-05" db="EMBL/GenBank/DDBJ databases">
        <authorList>
            <person name="Song R."/>
            <person name="Chenine A.L."/>
            <person name="Ruprecht R.M."/>
        </authorList>
    </citation>
    <scope>NUCLEOTIDE SEQUENCE [LARGE SCALE GENOMIC DNA]</scope>
    <source>
        <strain evidence="2 3">CECT 8898</strain>
    </source>
</reference>
<gene>
    <name evidence="2" type="ORF">MAA8898_01465</name>
</gene>
<organism evidence="2 3">
    <name type="scientific">Maliponia aquimaris</name>
    <dbReference type="NCBI Taxonomy" id="1673631"/>
    <lineage>
        <taxon>Bacteria</taxon>
        <taxon>Pseudomonadati</taxon>
        <taxon>Pseudomonadota</taxon>
        <taxon>Alphaproteobacteria</taxon>
        <taxon>Rhodobacterales</taxon>
        <taxon>Paracoccaceae</taxon>
        <taxon>Maliponia</taxon>
    </lineage>
</organism>
<keyword evidence="1" id="KW-1133">Transmembrane helix</keyword>
<dbReference type="Proteomes" id="UP000207598">
    <property type="component" value="Unassembled WGS sequence"/>
</dbReference>
<keyword evidence="1" id="KW-0472">Membrane</keyword>
<dbReference type="RefSeq" id="WP_094020309.1">
    <property type="nucleotide sequence ID" value="NZ_FXYF01000003.1"/>
</dbReference>
<protein>
    <recommendedName>
        <fullName evidence="4">VPLPA-CTERM protein sorting domain-containing protein</fullName>
    </recommendedName>
</protein>
<dbReference type="EMBL" id="FXYF01000003">
    <property type="protein sequence ID" value="SMX38281.1"/>
    <property type="molecule type" value="Genomic_DNA"/>
</dbReference>
<keyword evidence="1" id="KW-0812">Transmembrane</keyword>
<dbReference type="AlphaFoldDB" id="A0A238K5U6"/>
<name>A0A238K5U6_9RHOB</name>
<evidence type="ECO:0000313" key="3">
    <source>
        <dbReference type="Proteomes" id="UP000207598"/>
    </source>
</evidence>
<evidence type="ECO:0000313" key="2">
    <source>
        <dbReference type="EMBL" id="SMX38281.1"/>
    </source>
</evidence>
<dbReference type="NCBIfam" id="NF033208">
    <property type="entry name" value="choice_anch_E"/>
    <property type="match status" value="1"/>
</dbReference>
<accession>A0A238K5U6</accession>
<evidence type="ECO:0000256" key="1">
    <source>
        <dbReference type="SAM" id="Phobius"/>
    </source>
</evidence>
<sequence length="246" mass="25200">MSDRIRPAADEAFFFEVSMHRIVGGALVAACLVSASAATAATLTYAESLPGPFVSSSVPGSPDVFPGPLFQTISLQKFDASLGVLTGVDIHAGITGTATGGFYNCVARGTDCDNEAITLTLKIAGYFGIPVYTLTAVRDLTCTAAEGVVCSDPRTINMAGSIPPPIGPGAFASYTGAGAFDVSLHYLPSWTPEARISTVAASNLFASVTYTYDETPASVPLPAGLPLLLCALGILGVIARSRRGSA</sequence>
<evidence type="ECO:0008006" key="4">
    <source>
        <dbReference type="Google" id="ProtNLM"/>
    </source>
</evidence>
<keyword evidence="3" id="KW-1185">Reference proteome</keyword>
<proteinExistence type="predicted"/>
<feature type="transmembrane region" description="Helical" evidence="1">
    <location>
        <begin position="219"/>
        <end position="239"/>
    </location>
</feature>